<dbReference type="Pfam" id="PF12732">
    <property type="entry name" value="YtxH"/>
    <property type="match status" value="1"/>
</dbReference>
<evidence type="ECO:0000256" key="1">
    <source>
        <dbReference type="SAM" id="Coils"/>
    </source>
</evidence>
<dbReference type="PANTHER" id="PTHR35792">
    <property type="entry name" value="GENERAL STRESS PROTEIN"/>
    <property type="match status" value="1"/>
</dbReference>
<accession>A0ABS1HKB3</accession>
<dbReference type="RefSeq" id="WP_200465344.1">
    <property type="nucleotide sequence ID" value="NZ_JAENRR010000027.1"/>
</dbReference>
<dbReference type="InterPro" id="IPR052928">
    <property type="entry name" value="Desiccation-related_membrane"/>
</dbReference>
<dbReference type="EMBL" id="JAENRR010000027">
    <property type="protein sequence ID" value="MBK3518117.1"/>
    <property type="molecule type" value="Genomic_DNA"/>
</dbReference>
<reference evidence="2 3" key="1">
    <citation type="submission" date="2021-01" db="EMBL/GenBank/DDBJ databases">
        <title>Carboxyliciviraga sp.nov., isolated from coastal sediments.</title>
        <authorList>
            <person name="Lu D."/>
            <person name="Zhang T."/>
        </authorList>
    </citation>
    <scope>NUCLEOTIDE SEQUENCE [LARGE SCALE GENOMIC DNA]</scope>
    <source>
        <strain evidence="2 3">N1Y132</strain>
    </source>
</reference>
<sequence>MKYTGLFLGGLLTGAALGASIALLYAPQKGSETREQVKAKLKEMEAELQQLREKVKVKGGELKEEMKVKMNDLEQKIENLIKEYKQNLEPTHGAN</sequence>
<evidence type="ECO:0000313" key="3">
    <source>
        <dbReference type="Proteomes" id="UP000605676"/>
    </source>
</evidence>
<proteinExistence type="predicted"/>
<dbReference type="InterPro" id="IPR024623">
    <property type="entry name" value="YtxH"/>
</dbReference>
<keyword evidence="1" id="KW-0175">Coiled coil</keyword>
<organism evidence="2 3">
    <name type="scientific">Carboxylicivirga marina</name>
    <dbReference type="NCBI Taxonomy" id="2800988"/>
    <lineage>
        <taxon>Bacteria</taxon>
        <taxon>Pseudomonadati</taxon>
        <taxon>Bacteroidota</taxon>
        <taxon>Bacteroidia</taxon>
        <taxon>Marinilabiliales</taxon>
        <taxon>Marinilabiliaceae</taxon>
        <taxon>Carboxylicivirga</taxon>
    </lineage>
</organism>
<protein>
    <submittedName>
        <fullName evidence="2">YtxH domain-containing protein</fullName>
    </submittedName>
</protein>
<gene>
    <name evidence="2" type="ORF">JIV24_12300</name>
</gene>
<name>A0ABS1HKB3_9BACT</name>
<evidence type="ECO:0000313" key="2">
    <source>
        <dbReference type="EMBL" id="MBK3518117.1"/>
    </source>
</evidence>
<dbReference type="SUPFAM" id="SSF58113">
    <property type="entry name" value="Apolipoprotein A-I"/>
    <property type="match status" value="1"/>
</dbReference>
<dbReference type="Proteomes" id="UP000605676">
    <property type="component" value="Unassembled WGS sequence"/>
</dbReference>
<keyword evidence="3" id="KW-1185">Reference proteome</keyword>
<dbReference type="Gene3D" id="1.20.120.20">
    <property type="entry name" value="Apolipoprotein"/>
    <property type="match status" value="1"/>
</dbReference>
<dbReference type="PANTHER" id="PTHR35792:SF1">
    <property type="entry name" value="SLL0268 PROTEIN"/>
    <property type="match status" value="1"/>
</dbReference>
<comment type="caution">
    <text evidence="2">The sequence shown here is derived from an EMBL/GenBank/DDBJ whole genome shotgun (WGS) entry which is preliminary data.</text>
</comment>
<feature type="coiled-coil region" evidence="1">
    <location>
        <begin position="34"/>
        <end position="87"/>
    </location>
</feature>